<dbReference type="PANTHER" id="PTHR43272">
    <property type="entry name" value="LONG-CHAIN-FATTY-ACID--COA LIGASE"/>
    <property type="match status" value="1"/>
</dbReference>
<dbReference type="OrthoDB" id="3633556at2759"/>
<dbReference type="GO" id="GO:0004467">
    <property type="term" value="F:long-chain fatty acid-CoA ligase activity"/>
    <property type="evidence" value="ECO:0007669"/>
    <property type="project" value="UniProtKB-EC"/>
</dbReference>
<evidence type="ECO:0000256" key="5">
    <source>
        <dbReference type="ARBA" id="ARBA00022741"/>
    </source>
</evidence>
<name>A0A2G9RZR1_AQUCT</name>
<evidence type="ECO:0000256" key="6">
    <source>
        <dbReference type="ARBA" id="ARBA00022840"/>
    </source>
</evidence>
<evidence type="ECO:0000256" key="8">
    <source>
        <dbReference type="ARBA" id="ARBA00036813"/>
    </source>
</evidence>
<sequence>MKLVNKDPDGNGEICFWGRTVFMGYLNMEEKTREVFDEDGWLHSGDIGKMDTDGFLQVTSRIKGPTMKIKRHAILEKYKDVIETFYSG</sequence>
<dbReference type="Proteomes" id="UP000228934">
    <property type="component" value="Unassembled WGS sequence"/>
</dbReference>
<comment type="similarity">
    <text evidence="9">Belongs to the ATP-dependent AMP-binding enzyme family. Bubblegum subfamily.</text>
</comment>
<dbReference type="InterPro" id="IPR042099">
    <property type="entry name" value="ANL_N_sf"/>
</dbReference>
<dbReference type="GO" id="GO:0016020">
    <property type="term" value="C:membrane"/>
    <property type="evidence" value="ECO:0007669"/>
    <property type="project" value="TreeGrafter"/>
</dbReference>
<keyword evidence="7" id="KW-0472">Membrane</keyword>
<evidence type="ECO:0000256" key="2">
    <source>
        <dbReference type="ARBA" id="ARBA00022490"/>
    </source>
</evidence>
<accession>A0A2G9RZR1</accession>
<reference evidence="11" key="1">
    <citation type="journal article" date="2017" name="Nat. Commun.">
        <title>The North American bullfrog draft genome provides insight into hormonal regulation of long noncoding RNA.</title>
        <authorList>
            <person name="Hammond S.A."/>
            <person name="Warren R.L."/>
            <person name="Vandervalk B.P."/>
            <person name="Kucuk E."/>
            <person name="Khan H."/>
            <person name="Gibb E.A."/>
            <person name="Pandoh P."/>
            <person name="Kirk H."/>
            <person name="Zhao Y."/>
            <person name="Jones M."/>
            <person name="Mungall A.J."/>
            <person name="Coope R."/>
            <person name="Pleasance S."/>
            <person name="Moore R.A."/>
            <person name="Holt R.A."/>
            <person name="Round J.M."/>
            <person name="Ohora S."/>
            <person name="Walle B.V."/>
            <person name="Veldhoen N."/>
            <person name="Helbing C.C."/>
            <person name="Birol I."/>
        </authorList>
    </citation>
    <scope>NUCLEOTIDE SEQUENCE [LARGE SCALE GENOMIC DNA]</scope>
</reference>
<organism evidence="10 11">
    <name type="scientific">Aquarana catesbeiana</name>
    <name type="common">American bullfrog</name>
    <name type="synonym">Rana catesbeiana</name>
    <dbReference type="NCBI Taxonomy" id="8400"/>
    <lineage>
        <taxon>Eukaryota</taxon>
        <taxon>Metazoa</taxon>
        <taxon>Chordata</taxon>
        <taxon>Craniata</taxon>
        <taxon>Vertebrata</taxon>
        <taxon>Euteleostomi</taxon>
        <taxon>Amphibia</taxon>
        <taxon>Batrachia</taxon>
        <taxon>Anura</taxon>
        <taxon>Neobatrachia</taxon>
        <taxon>Ranoidea</taxon>
        <taxon>Ranidae</taxon>
        <taxon>Aquarana</taxon>
    </lineage>
</organism>
<comment type="subcellular location">
    <subcellularLocation>
        <location evidence="1">Cytoplasm</location>
    </subcellularLocation>
</comment>
<gene>
    <name evidence="10" type="ORF">AB205_0179010</name>
</gene>
<evidence type="ECO:0000256" key="3">
    <source>
        <dbReference type="ARBA" id="ARBA00022553"/>
    </source>
</evidence>
<dbReference type="GO" id="GO:0005783">
    <property type="term" value="C:endoplasmic reticulum"/>
    <property type="evidence" value="ECO:0007669"/>
    <property type="project" value="TreeGrafter"/>
</dbReference>
<dbReference type="EMBL" id="KV927614">
    <property type="protein sequence ID" value="PIO33397.1"/>
    <property type="molecule type" value="Genomic_DNA"/>
</dbReference>
<protein>
    <submittedName>
        <fullName evidence="10">Uncharacterized protein</fullName>
    </submittedName>
</protein>
<evidence type="ECO:0000256" key="4">
    <source>
        <dbReference type="ARBA" id="ARBA00022598"/>
    </source>
</evidence>
<evidence type="ECO:0000256" key="7">
    <source>
        <dbReference type="ARBA" id="ARBA00023136"/>
    </source>
</evidence>
<dbReference type="AlphaFoldDB" id="A0A2G9RZR1"/>
<keyword evidence="6" id="KW-0067">ATP-binding</keyword>
<evidence type="ECO:0000313" key="11">
    <source>
        <dbReference type="Proteomes" id="UP000228934"/>
    </source>
</evidence>
<dbReference type="GO" id="GO:0005524">
    <property type="term" value="F:ATP binding"/>
    <property type="evidence" value="ECO:0007669"/>
    <property type="project" value="UniProtKB-KW"/>
</dbReference>
<dbReference type="PANTHER" id="PTHR43272:SF93">
    <property type="entry name" value="ACYL-COA SYNTHETASE BUBBLEGUM FAMILY MEMBER 1"/>
    <property type="match status" value="1"/>
</dbReference>
<keyword evidence="2" id="KW-0963">Cytoplasm</keyword>
<evidence type="ECO:0000313" key="10">
    <source>
        <dbReference type="EMBL" id="PIO33397.1"/>
    </source>
</evidence>
<dbReference type="SUPFAM" id="SSF56801">
    <property type="entry name" value="Acetyl-CoA synthetase-like"/>
    <property type="match status" value="1"/>
</dbReference>
<keyword evidence="4" id="KW-0436">Ligase</keyword>
<proteinExistence type="inferred from homology"/>
<evidence type="ECO:0000256" key="9">
    <source>
        <dbReference type="ARBA" id="ARBA00038034"/>
    </source>
</evidence>
<comment type="catalytic activity">
    <reaction evidence="8">
        <text>a long-chain fatty acid + ATP + CoA = a long-chain fatty acyl-CoA + AMP + diphosphate</text>
        <dbReference type="Rhea" id="RHEA:15421"/>
        <dbReference type="ChEBI" id="CHEBI:30616"/>
        <dbReference type="ChEBI" id="CHEBI:33019"/>
        <dbReference type="ChEBI" id="CHEBI:57287"/>
        <dbReference type="ChEBI" id="CHEBI:57560"/>
        <dbReference type="ChEBI" id="CHEBI:83139"/>
        <dbReference type="ChEBI" id="CHEBI:456215"/>
        <dbReference type="EC" id="6.2.1.3"/>
    </reaction>
</comment>
<keyword evidence="11" id="KW-1185">Reference proteome</keyword>
<dbReference type="Gene3D" id="3.40.50.12780">
    <property type="entry name" value="N-terminal domain of ligase-like"/>
    <property type="match status" value="1"/>
</dbReference>
<evidence type="ECO:0000256" key="1">
    <source>
        <dbReference type="ARBA" id="ARBA00004496"/>
    </source>
</evidence>
<keyword evidence="5" id="KW-0547">Nucleotide-binding</keyword>
<keyword evidence="3" id="KW-0597">Phosphoprotein</keyword>